<dbReference type="PANTHER" id="PTHR43045">
    <property type="entry name" value="SHIKIMATE TRANSPORTER"/>
    <property type="match status" value="1"/>
</dbReference>
<dbReference type="RefSeq" id="WP_038620372.1">
    <property type="nucleotide sequence ID" value="NZ_CP009553.3"/>
</dbReference>
<evidence type="ECO:0000259" key="8">
    <source>
        <dbReference type="PROSITE" id="PS50850"/>
    </source>
</evidence>
<accession>A0A378YVY8</accession>
<dbReference type="InterPro" id="IPR005828">
    <property type="entry name" value="MFS_sugar_transport-like"/>
</dbReference>
<dbReference type="GO" id="GO:0022857">
    <property type="term" value="F:transmembrane transporter activity"/>
    <property type="evidence" value="ECO:0007669"/>
    <property type="project" value="InterPro"/>
</dbReference>
<dbReference type="GO" id="GO:0005886">
    <property type="term" value="C:plasma membrane"/>
    <property type="evidence" value="ECO:0007669"/>
    <property type="project" value="UniProtKB-SubCell"/>
</dbReference>
<feature type="transmembrane region" description="Helical" evidence="7">
    <location>
        <begin position="457"/>
        <end position="480"/>
    </location>
</feature>
<comment type="subcellular location">
    <subcellularLocation>
        <location evidence="1">Cell membrane</location>
        <topology evidence="1">Multi-pass membrane protein</topology>
    </subcellularLocation>
</comment>
<keyword evidence="5 7" id="KW-1133">Transmembrane helix</keyword>
<evidence type="ECO:0000256" key="1">
    <source>
        <dbReference type="ARBA" id="ARBA00004651"/>
    </source>
</evidence>
<evidence type="ECO:0000256" key="7">
    <source>
        <dbReference type="SAM" id="Phobius"/>
    </source>
</evidence>
<reference evidence="9 10" key="1">
    <citation type="submission" date="2018-06" db="EMBL/GenBank/DDBJ databases">
        <authorList>
            <consortium name="Pathogen Informatics"/>
            <person name="Doyle S."/>
        </authorList>
    </citation>
    <scope>NUCLEOTIDE SEQUENCE [LARGE SCALE GENOMIC DNA]</scope>
    <source>
        <strain evidence="9 10">NCTC13160</strain>
    </source>
</reference>
<evidence type="ECO:0000313" key="9">
    <source>
        <dbReference type="EMBL" id="SUA81346.1"/>
    </source>
</evidence>
<evidence type="ECO:0000313" key="10">
    <source>
        <dbReference type="Proteomes" id="UP000254573"/>
    </source>
</evidence>
<feature type="transmembrane region" description="Helical" evidence="7">
    <location>
        <begin position="93"/>
        <end position="114"/>
    </location>
</feature>
<evidence type="ECO:0000256" key="3">
    <source>
        <dbReference type="ARBA" id="ARBA00022475"/>
    </source>
</evidence>
<keyword evidence="4 7" id="KW-0812">Transmembrane</keyword>
<keyword evidence="2" id="KW-0813">Transport</keyword>
<keyword evidence="6 7" id="KW-0472">Membrane</keyword>
<dbReference type="PROSITE" id="PS00217">
    <property type="entry name" value="SUGAR_TRANSPORT_2"/>
    <property type="match status" value="1"/>
</dbReference>
<evidence type="ECO:0000256" key="4">
    <source>
        <dbReference type="ARBA" id="ARBA00022692"/>
    </source>
</evidence>
<evidence type="ECO:0000256" key="5">
    <source>
        <dbReference type="ARBA" id="ARBA00022989"/>
    </source>
</evidence>
<dbReference type="EMBL" id="UGSG01000001">
    <property type="protein sequence ID" value="SUA81346.1"/>
    <property type="molecule type" value="Genomic_DNA"/>
</dbReference>
<dbReference type="OrthoDB" id="6766492at2"/>
<feature type="transmembrane region" description="Helical" evidence="7">
    <location>
        <begin position="284"/>
        <end position="303"/>
    </location>
</feature>
<feature type="transmembrane region" description="Helical" evidence="7">
    <location>
        <begin position="57"/>
        <end position="81"/>
    </location>
</feature>
<gene>
    <name evidence="9" type="primary">proP_16</name>
    <name evidence="9" type="ORF">NCTC13160_04213</name>
</gene>
<feature type="domain" description="Major facilitator superfamily (MFS) profile" evidence="8">
    <location>
        <begin position="21"/>
        <end position="548"/>
    </location>
</feature>
<feature type="transmembrane region" description="Helical" evidence="7">
    <location>
        <begin position="120"/>
        <end position="147"/>
    </location>
</feature>
<protein>
    <submittedName>
        <fullName evidence="9">Proline porter II</fullName>
    </submittedName>
</protein>
<keyword evidence="3" id="KW-1003">Cell membrane</keyword>
<proteinExistence type="predicted"/>
<feature type="transmembrane region" description="Helical" evidence="7">
    <location>
        <begin position="501"/>
        <end position="519"/>
    </location>
</feature>
<organism evidence="9 10">
    <name type="scientific">Pandoraea pnomenusa</name>
    <dbReference type="NCBI Taxonomy" id="93220"/>
    <lineage>
        <taxon>Bacteria</taxon>
        <taxon>Pseudomonadati</taxon>
        <taxon>Pseudomonadota</taxon>
        <taxon>Betaproteobacteria</taxon>
        <taxon>Burkholderiales</taxon>
        <taxon>Burkholderiaceae</taxon>
        <taxon>Pandoraea</taxon>
    </lineage>
</organism>
<dbReference type="InterPro" id="IPR036259">
    <property type="entry name" value="MFS_trans_sf"/>
</dbReference>
<dbReference type="PROSITE" id="PS50850">
    <property type="entry name" value="MFS"/>
    <property type="match status" value="1"/>
</dbReference>
<dbReference type="Pfam" id="PF00083">
    <property type="entry name" value="Sugar_tr"/>
    <property type="match status" value="2"/>
</dbReference>
<dbReference type="STRING" id="93220.A6P55_17945"/>
<dbReference type="AlphaFoldDB" id="A0A378YVY8"/>
<name>A0A378YVY8_9BURK</name>
<sequence>MTQNNIASSPLGAIDADERKIIFAASLGAVFEWYDFFLYGALAAIIAAQYFSSLNHTAAFVFALLTFAAGFIVRPIGALIFGRLGDLVGRKHTFLLTILIMGVSTLLVGVLPGYQTLGVAAPVILVLLRMLQGLALGGEYGAAATYVAEHAPNDKRGGWTAWIQTTSTIGLLLSLVVIIAVRALCGKSFDVWGWRIPFLFSGVLLAISVYVRVSMRESPAFQKIKAEGRTSRAPLTEAFGQWRNLKLVLQALFGLLAGQAVVWFTALFYSMFFLTQTLKLDTGTTHLLVGIALVISSPLYIFFGRLSDRIGRKPVILCGLFLAAATLFPIFHGLTHFANPALARAQQTSPVVIVSDPADCSFQFNPTGTATFDNACDVARRVLATHAASYATIPAPAGSKTLIRVGTTEIPAPSLHGLPPAQAKATEQAFRVATGKALSIAGYPAIADPEDVNQPMILMLLIVLMAYGAMTLGPIAAILVEMFPTRIRYSAMSLPYHIGNGYFGGLLPTVCFALVAQRGDIYFGLWYPVVVAGVSGVIGMLFIKEPTRDQMYGND</sequence>
<feature type="transmembrane region" description="Helical" evidence="7">
    <location>
        <begin position="315"/>
        <end position="334"/>
    </location>
</feature>
<dbReference type="Proteomes" id="UP000254573">
    <property type="component" value="Unassembled WGS sequence"/>
</dbReference>
<dbReference type="InterPro" id="IPR005829">
    <property type="entry name" value="Sugar_transporter_CS"/>
</dbReference>
<dbReference type="SUPFAM" id="SSF103473">
    <property type="entry name" value="MFS general substrate transporter"/>
    <property type="match status" value="1"/>
</dbReference>
<feature type="transmembrane region" description="Helical" evidence="7">
    <location>
        <begin position="192"/>
        <end position="213"/>
    </location>
</feature>
<dbReference type="InterPro" id="IPR020846">
    <property type="entry name" value="MFS_dom"/>
</dbReference>
<dbReference type="Gene3D" id="1.20.1250.20">
    <property type="entry name" value="MFS general substrate transporter like domains"/>
    <property type="match status" value="2"/>
</dbReference>
<dbReference type="PANTHER" id="PTHR43045:SF7">
    <property type="entry name" value="MAJOR FACILITATOR SUPERFAMILY TRANSPORTER"/>
    <property type="match status" value="1"/>
</dbReference>
<evidence type="ECO:0000256" key="6">
    <source>
        <dbReference type="ARBA" id="ARBA00023136"/>
    </source>
</evidence>
<feature type="transmembrane region" description="Helical" evidence="7">
    <location>
        <begin position="21"/>
        <end position="51"/>
    </location>
</feature>
<dbReference type="KEGG" id="ppnm:LV28_21365"/>
<feature type="transmembrane region" description="Helical" evidence="7">
    <location>
        <begin position="525"/>
        <end position="543"/>
    </location>
</feature>
<feature type="transmembrane region" description="Helical" evidence="7">
    <location>
        <begin position="247"/>
        <end position="272"/>
    </location>
</feature>
<evidence type="ECO:0000256" key="2">
    <source>
        <dbReference type="ARBA" id="ARBA00022448"/>
    </source>
</evidence>
<feature type="transmembrane region" description="Helical" evidence="7">
    <location>
        <begin position="159"/>
        <end position="180"/>
    </location>
</feature>